<evidence type="ECO:0000256" key="1">
    <source>
        <dbReference type="SAM" id="MobiDB-lite"/>
    </source>
</evidence>
<sequence length="207" mass="23461">MANWRDFRSQYIGLFRDVDQQYPEFWAALGDLIEGHRRQRYTTRGAHVRKFPDTREQGTQTPVMPRMAMETQTPRSTLQTAETQTPLPQTHSPFQRTTGTQVEIVTPTWDMAPAQAGVLATIALPKGRGRGLRPLRPEEIRPTRPGELGLHTEVPRLVLPREAPGPSLPKSPSRRTTRRSLSPGKAPRQRTPERRGRSPARRPKQGP</sequence>
<dbReference type="EMBL" id="LBMM01011106">
    <property type="protein sequence ID" value="KMQ87028.1"/>
    <property type="molecule type" value="Genomic_DNA"/>
</dbReference>
<reference evidence="2 3" key="1">
    <citation type="submission" date="2015-04" db="EMBL/GenBank/DDBJ databases">
        <title>Lasius niger genome sequencing.</title>
        <authorList>
            <person name="Konorov E.A."/>
            <person name="Nikitin M.A."/>
            <person name="Kirill M.V."/>
            <person name="Chang P."/>
        </authorList>
    </citation>
    <scope>NUCLEOTIDE SEQUENCE [LARGE SCALE GENOMIC DNA]</scope>
    <source>
        <tissue evidence="2">Whole</tissue>
    </source>
</reference>
<evidence type="ECO:0000313" key="3">
    <source>
        <dbReference type="Proteomes" id="UP000036403"/>
    </source>
</evidence>
<evidence type="ECO:0000313" key="2">
    <source>
        <dbReference type="EMBL" id="KMQ87028.1"/>
    </source>
</evidence>
<feature type="compositionally biased region" description="Basic and acidic residues" evidence="1">
    <location>
        <begin position="135"/>
        <end position="144"/>
    </location>
</feature>
<dbReference type="AlphaFoldDB" id="A0A0J7K9F2"/>
<dbReference type="Proteomes" id="UP000036403">
    <property type="component" value="Unassembled WGS sequence"/>
</dbReference>
<proteinExistence type="predicted"/>
<name>A0A0J7K9F2_LASNI</name>
<dbReference type="PaxDb" id="67767-A0A0J7K9F2"/>
<feature type="compositionally biased region" description="Basic residues" evidence="1">
    <location>
        <begin position="197"/>
        <end position="207"/>
    </location>
</feature>
<organism evidence="2 3">
    <name type="scientific">Lasius niger</name>
    <name type="common">Black garden ant</name>
    <dbReference type="NCBI Taxonomy" id="67767"/>
    <lineage>
        <taxon>Eukaryota</taxon>
        <taxon>Metazoa</taxon>
        <taxon>Ecdysozoa</taxon>
        <taxon>Arthropoda</taxon>
        <taxon>Hexapoda</taxon>
        <taxon>Insecta</taxon>
        <taxon>Pterygota</taxon>
        <taxon>Neoptera</taxon>
        <taxon>Endopterygota</taxon>
        <taxon>Hymenoptera</taxon>
        <taxon>Apocrita</taxon>
        <taxon>Aculeata</taxon>
        <taxon>Formicoidea</taxon>
        <taxon>Formicidae</taxon>
        <taxon>Formicinae</taxon>
        <taxon>Lasius</taxon>
        <taxon>Lasius</taxon>
    </lineage>
</organism>
<keyword evidence="3" id="KW-1185">Reference proteome</keyword>
<comment type="caution">
    <text evidence="2">The sequence shown here is derived from an EMBL/GenBank/DDBJ whole genome shotgun (WGS) entry which is preliminary data.</text>
</comment>
<accession>A0A0J7K9F2</accession>
<gene>
    <name evidence="2" type="ORF">RF55_13809</name>
</gene>
<protein>
    <submittedName>
        <fullName evidence="2">Uncharacterized protein</fullName>
    </submittedName>
</protein>
<feature type="region of interest" description="Disordered" evidence="1">
    <location>
        <begin position="127"/>
        <end position="207"/>
    </location>
</feature>